<evidence type="ECO:0000259" key="1">
    <source>
        <dbReference type="PROSITE" id="PS50097"/>
    </source>
</evidence>
<proteinExistence type="predicted"/>
<dbReference type="Pfam" id="PF00651">
    <property type="entry name" value="BTB"/>
    <property type="match status" value="1"/>
</dbReference>
<dbReference type="CDD" id="cd18186">
    <property type="entry name" value="BTB_POZ_ZBTB_KLHL-like"/>
    <property type="match status" value="1"/>
</dbReference>
<name>A0AAV2RZ16_MEGNR</name>
<dbReference type="InterPro" id="IPR000210">
    <property type="entry name" value="BTB/POZ_dom"/>
</dbReference>
<protein>
    <recommendedName>
        <fullName evidence="1">BTB domain-containing protein</fullName>
    </recommendedName>
</protein>
<evidence type="ECO:0000313" key="2">
    <source>
        <dbReference type="EMBL" id="CAL4147528.1"/>
    </source>
</evidence>
<sequence length="180" mass="20638">MSLQLKTSKYDHGKKSNSPWQCCLSGPLQRLKYLLSTGWFADILIECAGGVQYNLHGLVLAMSSPVFETMIFDSLGTSNKMLCLDDDPRILKLVFLHCYGCDFQCDDINIALQMYGIADKYMISDLRTKYTMIIQNLIKPDNFKTIYDFTISYGYNTLRNSCIKFLQQENNFIRATSVLM</sequence>
<dbReference type="Gene3D" id="3.30.710.10">
    <property type="entry name" value="Potassium Channel Kv1.1, Chain A"/>
    <property type="match status" value="1"/>
</dbReference>
<dbReference type="EMBL" id="CAXKWB010036081">
    <property type="protein sequence ID" value="CAL4147528.1"/>
    <property type="molecule type" value="Genomic_DNA"/>
</dbReference>
<evidence type="ECO:0000313" key="3">
    <source>
        <dbReference type="Proteomes" id="UP001497623"/>
    </source>
</evidence>
<dbReference type="Proteomes" id="UP001497623">
    <property type="component" value="Unassembled WGS sequence"/>
</dbReference>
<organism evidence="2 3">
    <name type="scientific">Meganyctiphanes norvegica</name>
    <name type="common">Northern krill</name>
    <name type="synonym">Thysanopoda norvegica</name>
    <dbReference type="NCBI Taxonomy" id="48144"/>
    <lineage>
        <taxon>Eukaryota</taxon>
        <taxon>Metazoa</taxon>
        <taxon>Ecdysozoa</taxon>
        <taxon>Arthropoda</taxon>
        <taxon>Crustacea</taxon>
        <taxon>Multicrustacea</taxon>
        <taxon>Malacostraca</taxon>
        <taxon>Eumalacostraca</taxon>
        <taxon>Eucarida</taxon>
        <taxon>Euphausiacea</taxon>
        <taxon>Euphausiidae</taxon>
        <taxon>Meganyctiphanes</taxon>
    </lineage>
</organism>
<dbReference type="AlphaFoldDB" id="A0AAV2RZ16"/>
<feature type="domain" description="BTB" evidence="1">
    <location>
        <begin position="41"/>
        <end position="107"/>
    </location>
</feature>
<dbReference type="SUPFAM" id="SSF54695">
    <property type="entry name" value="POZ domain"/>
    <property type="match status" value="1"/>
</dbReference>
<gene>
    <name evidence="2" type="ORF">MNOR_LOCUS30075</name>
</gene>
<dbReference type="SMART" id="SM00225">
    <property type="entry name" value="BTB"/>
    <property type="match status" value="1"/>
</dbReference>
<accession>A0AAV2RZ16</accession>
<comment type="caution">
    <text evidence="2">The sequence shown here is derived from an EMBL/GenBank/DDBJ whole genome shotgun (WGS) entry which is preliminary data.</text>
</comment>
<keyword evidence="3" id="KW-1185">Reference proteome</keyword>
<dbReference type="PROSITE" id="PS50097">
    <property type="entry name" value="BTB"/>
    <property type="match status" value="1"/>
</dbReference>
<dbReference type="InterPro" id="IPR011333">
    <property type="entry name" value="SKP1/BTB/POZ_sf"/>
</dbReference>
<reference evidence="2 3" key="1">
    <citation type="submission" date="2024-05" db="EMBL/GenBank/DDBJ databases">
        <authorList>
            <person name="Wallberg A."/>
        </authorList>
    </citation>
    <scope>NUCLEOTIDE SEQUENCE [LARGE SCALE GENOMIC DNA]</scope>
</reference>